<organism evidence="1 2">
    <name type="scientific">Aspergillus caelatus</name>
    <dbReference type="NCBI Taxonomy" id="61420"/>
    <lineage>
        <taxon>Eukaryota</taxon>
        <taxon>Fungi</taxon>
        <taxon>Dikarya</taxon>
        <taxon>Ascomycota</taxon>
        <taxon>Pezizomycotina</taxon>
        <taxon>Eurotiomycetes</taxon>
        <taxon>Eurotiomycetidae</taxon>
        <taxon>Eurotiales</taxon>
        <taxon>Aspergillaceae</taxon>
        <taxon>Aspergillus</taxon>
        <taxon>Aspergillus subgen. Circumdati</taxon>
    </lineage>
</organism>
<dbReference type="EMBL" id="ML737673">
    <property type="protein sequence ID" value="KAE8363527.1"/>
    <property type="molecule type" value="Genomic_DNA"/>
</dbReference>
<name>A0A5N7A100_9EURO</name>
<dbReference type="Proteomes" id="UP000326268">
    <property type="component" value="Unassembled WGS sequence"/>
</dbReference>
<evidence type="ECO:0000313" key="1">
    <source>
        <dbReference type="EMBL" id="KAE8363527.1"/>
    </source>
</evidence>
<protein>
    <submittedName>
        <fullName evidence="1">Uncharacterized protein</fullName>
    </submittedName>
</protein>
<dbReference type="RefSeq" id="XP_031926608.1">
    <property type="nucleotide sequence ID" value="XM_032072738.1"/>
</dbReference>
<keyword evidence="2" id="KW-1185">Reference proteome</keyword>
<dbReference type="GeneID" id="43657184"/>
<accession>A0A5N7A100</accession>
<dbReference type="AlphaFoldDB" id="A0A5N7A100"/>
<evidence type="ECO:0000313" key="2">
    <source>
        <dbReference type="Proteomes" id="UP000326268"/>
    </source>
</evidence>
<sequence>MVSVRSMIVHPDGAILVDIAVHEEGVRRVLRQYGPTGFFPMSNDDPVVLLQPAETIEGKQIAAYEDILERYCRYLREKCHLLGSMAEVWVAERLAGIENHLSVLNLNLPEVRSLPVPRYVLILQDRTNPLSKIPKPP</sequence>
<dbReference type="OrthoDB" id="4330819at2759"/>
<gene>
    <name evidence="1" type="ORF">BDV27DRAFT_158694</name>
</gene>
<proteinExistence type="predicted"/>
<reference evidence="1 2" key="1">
    <citation type="submission" date="2019-04" db="EMBL/GenBank/DDBJ databases">
        <title>Friends and foes A comparative genomics studyof 23 Aspergillus species from section Flavi.</title>
        <authorList>
            <consortium name="DOE Joint Genome Institute"/>
            <person name="Kjaerbolling I."/>
            <person name="Vesth T."/>
            <person name="Frisvad J.C."/>
            <person name="Nybo J.L."/>
            <person name="Theobald S."/>
            <person name="Kildgaard S."/>
            <person name="Isbrandt T."/>
            <person name="Kuo A."/>
            <person name="Sato A."/>
            <person name="Lyhne E.K."/>
            <person name="Kogle M.E."/>
            <person name="Wiebenga A."/>
            <person name="Kun R.S."/>
            <person name="Lubbers R.J."/>
            <person name="Makela M.R."/>
            <person name="Barry K."/>
            <person name="Chovatia M."/>
            <person name="Clum A."/>
            <person name="Daum C."/>
            <person name="Haridas S."/>
            <person name="He G."/>
            <person name="LaButti K."/>
            <person name="Lipzen A."/>
            <person name="Mondo S."/>
            <person name="Riley R."/>
            <person name="Salamov A."/>
            <person name="Simmons B.A."/>
            <person name="Magnuson J.K."/>
            <person name="Henrissat B."/>
            <person name="Mortensen U.H."/>
            <person name="Larsen T.O."/>
            <person name="Devries R.P."/>
            <person name="Grigoriev I.V."/>
            <person name="Machida M."/>
            <person name="Baker S.E."/>
            <person name="Andersen M.R."/>
        </authorList>
    </citation>
    <scope>NUCLEOTIDE SEQUENCE [LARGE SCALE GENOMIC DNA]</scope>
    <source>
        <strain evidence="1 2">CBS 763.97</strain>
    </source>
</reference>